<keyword evidence="10" id="KW-0406">Ion transport</keyword>
<dbReference type="EMBL" id="MK801109">
    <property type="protein sequence ID" value="QGW36319.1"/>
    <property type="molecule type" value="Genomic_DNA"/>
</dbReference>
<dbReference type="InterPro" id="IPR023011">
    <property type="entry name" value="ATP_synth_F0_asu_AS"/>
</dbReference>
<dbReference type="InterPro" id="IPR045083">
    <property type="entry name" value="ATP_synth_F0_asu_bact/mt"/>
</dbReference>
<keyword evidence="12" id="KW-0066">ATP synthesis</keyword>
<dbReference type="PROSITE" id="PS00449">
    <property type="entry name" value="ATPASE_A"/>
    <property type="match status" value="1"/>
</dbReference>
<comment type="subcellular location">
    <subcellularLocation>
        <location evidence="2">Membrane</location>
        <topology evidence="2">Multi-pass membrane protein</topology>
    </subcellularLocation>
    <subcellularLocation>
        <location evidence="13">Mitochondrion inner membrane</location>
        <topology evidence="13">Multi-pass membrane protein</topology>
    </subcellularLocation>
</comment>
<feature type="transmembrane region" description="Helical" evidence="14">
    <location>
        <begin position="195"/>
        <end position="216"/>
    </location>
</feature>
<dbReference type="InterPro" id="IPR035908">
    <property type="entry name" value="F0_ATP_A_sf"/>
</dbReference>
<dbReference type="GO" id="GO:0005743">
    <property type="term" value="C:mitochondrial inner membrane"/>
    <property type="evidence" value="ECO:0007669"/>
    <property type="project" value="UniProtKB-SubCell"/>
</dbReference>
<sequence>MMNIFSIFDPMTSMNLSLNWLSMMLIFMLMPYQFWLSPSRLIFMSSMLINYIFKEFKILINYSYSNLIIFISLMLMIFFNNFLGLFPYIFTASSHMSFCFSLSITLWLSMMIYSIINYFNDFLSHLTPQGTPFMLMPFMVMIESISLVIRPLTLAVRLTANMIAGHLLMTLLGSSGTSISMLMMILLISSQMLLLILEISVAMIQAYVFSILSTLYSSEI</sequence>
<geneLocation type="mitochondrion" evidence="15"/>
<dbReference type="CTD" id="4508"/>
<dbReference type="SUPFAM" id="SSF81336">
    <property type="entry name" value="F1F0 ATP synthase subunit A"/>
    <property type="match status" value="1"/>
</dbReference>
<keyword evidence="6" id="KW-0138">CF(0)</keyword>
<keyword evidence="11 14" id="KW-0472">Membrane</keyword>
<accession>A0A6B9BQT3</accession>
<feature type="transmembrane region" description="Helical" evidence="14">
    <location>
        <begin position="64"/>
        <end position="89"/>
    </location>
</feature>
<evidence type="ECO:0000256" key="12">
    <source>
        <dbReference type="ARBA" id="ARBA00023310"/>
    </source>
</evidence>
<comment type="function">
    <text evidence="1">Mitochondrial membrane ATP synthase (F(1)F(0) ATP synthase or Complex V) produces ATP from ADP in the presence of a proton gradient across the membrane which is generated by electron transport complexes of the respiratory chain. F-type ATPases consist of two structural domains, F(1) - containing the extramembraneous catalytic core and F(0) - containing the membrane proton channel, linked together by a central stalk and a peripheral stalk. During catalysis, ATP synthesis in the catalytic domain of F(1) is coupled via a rotary mechanism of the central stalk subunits to proton translocation. Key component of the proton channel; it may play a direct role in the translocation of protons across the membrane.</text>
</comment>
<feature type="transmembrane region" description="Helical" evidence="14">
    <location>
        <begin position="95"/>
        <end position="119"/>
    </location>
</feature>
<evidence type="ECO:0000256" key="10">
    <source>
        <dbReference type="ARBA" id="ARBA00023065"/>
    </source>
</evidence>
<dbReference type="AlphaFoldDB" id="A0A6B9BQT3"/>
<evidence type="ECO:0000256" key="14">
    <source>
        <dbReference type="SAM" id="Phobius"/>
    </source>
</evidence>
<feature type="transmembrane region" description="Helical" evidence="14">
    <location>
        <begin position="164"/>
        <end position="188"/>
    </location>
</feature>
<reference evidence="15" key="1">
    <citation type="submission" date="2019-04" db="EMBL/GenBank/DDBJ databases">
        <title>The complete mitochondrial genome of a long-legged ant, Aphaenogaster famelica Smith, 1874 (Hymenoptera: Formicidae).</title>
        <authorList>
            <person name="Park J."/>
            <person name="Kwon W."/>
            <person name="Park J."/>
        </authorList>
    </citation>
    <scope>NUCLEOTIDE SEQUENCE</scope>
</reference>
<evidence type="ECO:0000256" key="1">
    <source>
        <dbReference type="ARBA" id="ARBA00002070"/>
    </source>
</evidence>
<keyword evidence="5" id="KW-0813">Transport</keyword>
<keyword evidence="8" id="KW-0375">Hydrogen ion transport</keyword>
<proteinExistence type="inferred from homology"/>
<dbReference type="CDD" id="cd00310">
    <property type="entry name" value="ATP-synt_Fo_a_6"/>
    <property type="match status" value="1"/>
</dbReference>
<dbReference type="NCBIfam" id="TIGR01131">
    <property type="entry name" value="ATP_synt_6_or_A"/>
    <property type="match status" value="1"/>
</dbReference>
<keyword evidence="7 14" id="KW-0812">Transmembrane</keyword>
<feature type="transmembrane region" description="Helical" evidence="14">
    <location>
        <begin position="20"/>
        <end position="43"/>
    </location>
</feature>
<keyword evidence="9 14" id="KW-1133">Transmembrane helix</keyword>
<dbReference type="RefSeq" id="YP_009905703.1">
    <property type="nucleotide sequence ID" value="NC_049859.1"/>
</dbReference>
<evidence type="ECO:0000256" key="4">
    <source>
        <dbReference type="ARBA" id="ARBA00011648"/>
    </source>
</evidence>
<evidence type="ECO:0000256" key="6">
    <source>
        <dbReference type="ARBA" id="ARBA00022547"/>
    </source>
</evidence>
<evidence type="ECO:0000256" key="7">
    <source>
        <dbReference type="ARBA" id="ARBA00022692"/>
    </source>
</evidence>
<evidence type="ECO:0000256" key="13">
    <source>
        <dbReference type="RuleBase" id="RU004450"/>
    </source>
</evidence>
<dbReference type="GeneID" id="56138087"/>
<dbReference type="Pfam" id="PF00119">
    <property type="entry name" value="ATP-synt_A"/>
    <property type="match status" value="1"/>
</dbReference>
<evidence type="ECO:0000256" key="9">
    <source>
        <dbReference type="ARBA" id="ARBA00022989"/>
    </source>
</evidence>
<dbReference type="PRINTS" id="PR00123">
    <property type="entry name" value="ATPASEA"/>
</dbReference>
<feature type="transmembrane region" description="Helical" evidence="14">
    <location>
        <begin position="131"/>
        <end position="152"/>
    </location>
</feature>
<comment type="subunit">
    <text evidence="4">F-type ATPases have 2 components, CF(1) - the catalytic core - and CF(0) - the membrane proton channel. CF(1) has five subunits: alpha(3), beta(3), gamma(1), delta(1), epsilon(1). CF(0) has three main subunits: a, b and c.</text>
</comment>
<evidence type="ECO:0000256" key="5">
    <source>
        <dbReference type="ARBA" id="ARBA00022448"/>
    </source>
</evidence>
<evidence type="ECO:0000256" key="11">
    <source>
        <dbReference type="ARBA" id="ARBA00023136"/>
    </source>
</evidence>
<evidence type="ECO:0000313" key="15">
    <source>
        <dbReference type="EMBL" id="QGW36319.1"/>
    </source>
</evidence>
<evidence type="ECO:0000256" key="8">
    <source>
        <dbReference type="ARBA" id="ARBA00022781"/>
    </source>
</evidence>
<gene>
    <name evidence="15" type="primary">ATP6</name>
</gene>
<comment type="similarity">
    <text evidence="3">Belongs to the ATPase A chain family.</text>
</comment>
<dbReference type="PANTHER" id="PTHR11410">
    <property type="entry name" value="ATP SYNTHASE SUBUNIT A"/>
    <property type="match status" value="1"/>
</dbReference>
<organism evidence="15">
    <name type="scientific">Aphaenogaster famelica</name>
    <dbReference type="NCBI Taxonomy" id="255788"/>
    <lineage>
        <taxon>Eukaryota</taxon>
        <taxon>Metazoa</taxon>
        <taxon>Ecdysozoa</taxon>
        <taxon>Arthropoda</taxon>
        <taxon>Hexapoda</taxon>
        <taxon>Insecta</taxon>
        <taxon>Pterygota</taxon>
        <taxon>Neoptera</taxon>
        <taxon>Endopterygota</taxon>
        <taxon>Hymenoptera</taxon>
        <taxon>Apocrita</taxon>
        <taxon>Aculeata</taxon>
        <taxon>Formicoidea</taxon>
        <taxon>Formicidae</taxon>
        <taxon>Myrmicinae</taxon>
        <taxon>Aphaenogaster</taxon>
    </lineage>
</organism>
<evidence type="ECO:0000256" key="3">
    <source>
        <dbReference type="ARBA" id="ARBA00006810"/>
    </source>
</evidence>
<keyword evidence="15" id="KW-0496">Mitochondrion</keyword>
<name>A0A6B9BQT3_9HYME</name>
<dbReference type="GO" id="GO:0046933">
    <property type="term" value="F:proton-transporting ATP synthase activity, rotational mechanism"/>
    <property type="evidence" value="ECO:0007669"/>
    <property type="project" value="TreeGrafter"/>
</dbReference>
<dbReference type="Gene3D" id="1.20.120.220">
    <property type="entry name" value="ATP synthase, F0 complex, subunit A"/>
    <property type="match status" value="1"/>
</dbReference>
<dbReference type="GO" id="GO:0045259">
    <property type="term" value="C:proton-transporting ATP synthase complex"/>
    <property type="evidence" value="ECO:0007669"/>
    <property type="project" value="UniProtKB-KW"/>
</dbReference>
<evidence type="ECO:0000256" key="2">
    <source>
        <dbReference type="ARBA" id="ARBA00004141"/>
    </source>
</evidence>
<dbReference type="InterPro" id="IPR000568">
    <property type="entry name" value="ATP_synth_F0_asu"/>
</dbReference>
<protein>
    <recommendedName>
        <fullName evidence="13">ATP synthase subunit a</fullName>
    </recommendedName>
</protein>
<dbReference type="PANTHER" id="PTHR11410:SF0">
    <property type="entry name" value="ATP SYNTHASE SUBUNIT A"/>
    <property type="match status" value="1"/>
</dbReference>